<evidence type="ECO:0008006" key="4">
    <source>
        <dbReference type="Google" id="ProtNLM"/>
    </source>
</evidence>
<protein>
    <recommendedName>
        <fullName evidence="4">HEPN domain-containing protein</fullName>
    </recommendedName>
</protein>
<reference evidence="2 3" key="1">
    <citation type="submission" date="2023-09" db="EMBL/GenBank/DDBJ databases">
        <title>Flavobacterium sp. a novel bacteria isolate from Pepper rhizosphere.</title>
        <authorList>
            <person name="Peng Y."/>
            <person name="Lee J."/>
        </authorList>
    </citation>
    <scope>NUCLEOTIDE SEQUENCE [LARGE SCALE GENOMIC DNA]</scope>
    <source>
        <strain evidence="1">PMR2A8</strain>
        <strain evidence="2 3">PMTSA4</strain>
    </source>
</reference>
<dbReference type="Gene3D" id="1.20.120.330">
    <property type="entry name" value="Nucleotidyltransferases domain 2"/>
    <property type="match status" value="1"/>
</dbReference>
<dbReference type="RefSeq" id="WP_313324375.1">
    <property type="nucleotide sequence ID" value="NZ_CP134878.1"/>
</dbReference>
<proteinExistence type="predicted"/>
<dbReference type="AlphaFoldDB" id="A0AA96EZ92"/>
<evidence type="ECO:0000313" key="3">
    <source>
        <dbReference type="Proteomes" id="UP001304515"/>
    </source>
</evidence>
<dbReference type="KEGG" id="fcj:RN605_09260"/>
<organism evidence="2 3">
    <name type="scientific">Flavobacterium capsici</name>
    <dbReference type="NCBI Taxonomy" id="3075618"/>
    <lineage>
        <taxon>Bacteria</taxon>
        <taxon>Pseudomonadati</taxon>
        <taxon>Bacteroidota</taxon>
        <taxon>Flavobacteriia</taxon>
        <taxon>Flavobacteriales</taxon>
        <taxon>Flavobacteriaceae</taxon>
        <taxon>Flavobacterium</taxon>
    </lineage>
</organism>
<evidence type="ECO:0000313" key="1">
    <source>
        <dbReference type="EMBL" id="WNM19483.1"/>
    </source>
</evidence>
<sequence>MSYLKEKSNLNLQVAAELIKQSIYAPSVHCSYFGCLQFLKHTLKVYRGDTFDKIEQECKNYGGGTHGWIIDSCLTEYRKLVDFESHKNLKRQLKDLRVFRISSDYFNIEIGDEEGEKSLKYSQNIIREIGKVLKK</sequence>
<evidence type="ECO:0000313" key="2">
    <source>
        <dbReference type="EMBL" id="WNM20872.1"/>
    </source>
</evidence>
<accession>A0AA96J3L4</accession>
<dbReference type="EMBL" id="CP134878">
    <property type="protein sequence ID" value="WNM19483.1"/>
    <property type="molecule type" value="Genomic_DNA"/>
</dbReference>
<accession>A0AA96EZ92</accession>
<keyword evidence="3" id="KW-1185">Reference proteome</keyword>
<gene>
    <name evidence="2" type="ORF">RN605_09260</name>
    <name evidence="1" type="ORF">RN608_02090</name>
</gene>
<name>A0AA96EZ92_9FLAO</name>
<dbReference type="Proteomes" id="UP001304515">
    <property type="component" value="Chromosome"/>
</dbReference>
<dbReference type="EMBL" id="CP134890">
    <property type="protein sequence ID" value="WNM20872.1"/>
    <property type="molecule type" value="Genomic_DNA"/>
</dbReference>